<organism evidence="2">
    <name type="scientific">Candidatus Methanophagaceae archaeon ANME-1 ERB6</name>
    <dbReference type="NCBI Taxonomy" id="2759912"/>
    <lineage>
        <taxon>Archaea</taxon>
        <taxon>Methanobacteriati</taxon>
        <taxon>Methanobacteriota</taxon>
        <taxon>Stenosarchaea group</taxon>
        <taxon>Methanomicrobia</taxon>
        <taxon>Candidatus Methanophagales</taxon>
        <taxon>Candidatus Methanophagaceae</taxon>
    </lineage>
</organism>
<sequence length="241" mass="27677">MDICKKKDKNLKPDDPDEVGTKWVLVAQEAKTKLVTSYHVGGRALEDAVELLAEMESRRDKSTELPVFTTDDWDAYKNALVEVYGVEEQPEYKGRGRPPNPKKVPPPDLKYGQVVKYREGDEVTDVKKRVVFGNEEEVLSALKLAGNSINTSYIERNNLTVRNGVSRLIRKTIDFSKRLNPLVMHLCLFFAWFNLVKPHDALKIEIADGRRRWKQRTPAMAANLTDHVWTLEEVFRFKPPP</sequence>
<name>A0A7G9YSS5_9EURY</name>
<reference evidence="2" key="1">
    <citation type="submission" date="2020-06" db="EMBL/GenBank/DDBJ databases">
        <title>Unique genomic features of the anaerobic methanotrophic archaea.</title>
        <authorList>
            <person name="Chadwick G.L."/>
            <person name="Skennerton C.T."/>
            <person name="Laso-Perez R."/>
            <person name="Leu A.O."/>
            <person name="Speth D.R."/>
            <person name="Yu H."/>
            <person name="Morgan-Lang C."/>
            <person name="Hatzenpichler R."/>
            <person name="Goudeau D."/>
            <person name="Malmstrom R."/>
            <person name="Brazelton W.J."/>
            <person name="Woyke T."/>
            <person name="Hallam S.J."/>
            <person name="Tyson G.W."/>
            <person name="Wegener G."/>
            <person name="Boetius A."/>
            <person name="Orphan V."/>
        </authorList>
    </citation>
    <scope>NUCLEOTIDE SEQUENCE</scope>
</reference>
<evidence type="ECO:0008006" key="3">
    <source>
        <dbReference type="Google" id="ProtNLM"/>
    </source>
</evidence>
<evidence type="ECO:0000256" key="1">
    <source>
        <dbReference type="SAM" id="MobiDB-lite"/>
    </source>
</evidence>
<feature type="region of interest" description="Disordered" evidence="1">
    <location>
        <begin position="90"/>
        <end position="110"/>
    </location>
</feature>
<dbReference type="EMBL" id="MT631459">
    <property type="protein sequence ID" value="QNO51059.1"/>
    <property type="molecule type" value="Genomic_DNA"/>
</dbReference>
<dbReference type="AlphaFoldDB" id="A0A7G9YSS5"/>
<proteinExistence type="predicted"/>
<evidence type="ECO:0000313" key="2">
    <source>
        <dbReference type="EMBL" id="QNO51059.1"/>
    </source>
</evidence>
<feature type="compositionally biased region" description="Pro residues" evidence="1">
    <location>
        <begin position="98"/>
        <end position="108"/>
    </location>
</feature>
<protein>
    <recommendedName>
        <fullName evidence="3">IS1 transposase</fullName>
    </recommendedName>
</protein>
<gene>
    <name evidence="2" type="ORF">HCFNICHJ_00015</name>
</gene>
<accession>A0A7G9YSS5</accession>